<proteinExistence type="inferred from homology"/>
<evidence type="ECO:0000256" key="2">
    <source>
        <dbReference type="ARBA" id="ARBA00018987"/>
    </source>
</evidence>
<dbReference type="InterPro" id="IPR013894">
    <property type="entry name" value="RMI1_OB"/>
</dbReference>
<protein>
    <recommendedName>
        <fullName evidence="2">RecQ-mediated genome instability protein 1</fullName>
    </recommendedName>
</protein>
<feature type="domain" description="RMI1 N-terminal" evidence="4">
    <location>
        <begin position="16"/>
        <end position="63"/>
    </location>
</feature>
<dbReference type="OrthoDB" id="341511at2759"/>
<dbReference type="Pfam" id="PF21000">
    <property type="entry name" value="RMI1_N_N"/>
    <property type="match status" value="1"/>
</dbReference>
<evidence type="ECO:0000313" key="5">
    <source>
        <dbReference type="EMBL" id="EPQ54219.1"/>
    </source>
</evidence>
<dbReference type="RefSeq" id="XP_007867160.1">
    <property type="nucleotide sequence ID" value="XM_007868969.1"/>
</dbReference>
<dbReference type="HOGENOM" id="CLU_096565_1_0_1"/>
<evidence type="ECO:0000259" key="4">
    <source>
        <dbReference type="Pfam" id="PF21000"/>
    </source>
</evidence>
<dbReference type="Proteomes" id="UP000030669">
    <property type="component" value="Unassembled WGS sequence"/>
</dbReference>
<accession>S7RN85</accession>
<reference evidence="5 6" key="1">
    <citation type="journal article" date="2012" name="Science">
        <title>The Paleozoic origin of enzymatic lignin decomposition reconstructed from 31 fungal genomes.</title>
        <authorList>
            <person name="Floudas D."/>
            <person name="Binder M."/>
            <person name="Riley R."/>
            <person name="Barry K."/>
            <person name="Blanchette R.A."/>
            <person name="Henrissat B."/>
            <person name="Martinez A.T."/>
            <person name="Otillar R."/>
            <person name="Spatafora J.W."/>
            <person name="Yadav J.S."/>
            <person name="Aerts A."/>
            <person name="Benoit I."/>
            <person name="Boyd A."/>
            <person name="Carlson A."/>
            <person name="Copeland A."/>
            <person name="Coutinho P.M."/>
            <person name="de Vries R.P."/>
            <person name="Ferreira P."/>
            <person name="Findley K."/>
            <person name="Foster B."/>
            <person name="Gaskell J."/>
            <person name="Glotzer D."/>
            <person name="Gorecki P."/>
            <person name="Heitman J."/>
            <person name="Hesse C."/>
            <person name="Hori C."/>
            <person name="Igarashi K."/>
            <person name="Jurgens J.A."/>
            <person name="Kallen N."/>
            <person name="Kersten P."/>
            <person name="Kohler A."/>
            <person name="Kuees U."/>
            <person name="Kumar T.K.A."/>
            <person name="Kuo A."/>
            <person name="LaButti K."/>
            <person name="Larrondo L.F."/>
            <person name="Lindquist E."/>
            <person name="Ling A."/>
            <person name="Lombard V."/>
            <person name="Lucas S."/>
            <person name="Lundell T."/>
            <person name="Martin R."/>
            <person name="McLaughlin D.J."/>
            <person name="Morgenstern I."/>
            <person name="Morin E."/>
            <person name="Murat C."/>
            <person name="Nagy L.G."/>
            <person name="Nolan M."/>
            <person name="Ohm R.A."/>
            <person name="Patyshakuliyeva A."/>
            <person name="Rokas A."/>
            <person name="Ruiz-Duenas F.J."/>
            <person name="Sabat G."/>
            <person name="Salamov A."/>
            <person name="Samejima M."/>
            <person name="Schmutz J."/>
            <person name="Slot J.C."/>
            <person name="St John F."/>
            <person name="Stenlid J."/>
            <person name="Sun H."/>
            <person name="Sun S."/>
            <person name="Syed K."/>
            <person name="Tsang A."/>
            <person name="Wiebenga A."/>
            <person name="Young D."/>
            <person name="Pisabarro A."/>
            <person name="Eastwood D.C."/>
            <person name="Martin F."/>
            <person name="Cullen D."/>
            <person name="Grigoriev I.V."/>
            <person name="Hibbett D.S."/>
        </authorList>
    </citation>
    <scope>NUCLEOTIDE SEQUENCE [LARGE SCALE GENOMIC DNA]</scope>
    <source>
        <strain evidence="5 6">ATCC 11539</strain>
    </source>
</reference>
<dbReference type="Pfam" id="PF08585">
    <property type="entry name" value="RMI1_N_C"/>
    <property type="match status" value="1"/>
</dbReference>
<comment type="similarity">
    <text evidence="1">Belongs to the RMI1 family.</text>
</comment>
<dbReference type="eggNOG" id="KOG3683">
    <property type="taxonomic scope" value="Eukaryota"/>
</dbReference>
<dbReference type="InterPro" id="IPR049363">
    <property type="entry name" value="RMI1_N"/>
</dbReference>
<dbReference type="KEGG" id="gtr:GLOTRDRAFT_11659"/>
<gene>
    <name evidence="5" type="ORF">GLOTRDRAFT_11659</name>
</gene>
<evidence type="ECO:0000313" key="6">
    <source>
        <dbReference type="Proteomes" id="UP000030669"/>
    </source>
</evidence>
<dbReference type="STRING" id="670483.S7RN85"/>
<name>S7RN85_GLOTA</name>
<dbReference type="GO" id="GO:0016604">
    <property type="term" value="C:nuclear body"/>
    <property type="evidence" value="ECO:0007669"/>
    <property type="project" value="TreeGrafter"/>
</dbReference>
<evidence type="ECO:0000259" key="3">
    <source>
        <dbReference type="Pfam" id="PF08585"/>
    </source>
</evidence>
<dbReference type="EMBL" id="KB469304">
    <property type="protein sequence ID" value="EPQ54219.1"/>
    <property type="molecule type" value="Genomic_DNA"/>
</dbReference>
<dbReference type="PANTHER" id="PTHR14790">
    <property type="entry name" value="RECQ-MEDIATED GENOME INSTABILITY PROTEIN 1 RMI1"/>
    <property type="match status" value="1"/>
</dbReference>
<dbReference type="GeneID" id="19300204"/>
<dbReference type="OMA" id="KYPRGML"/>
<dbReference type="AlphaFoldDB" id="S7RN85"/>
<dbReference type="PANTHER" id="PTHR14790:SF15">
    <property type="entry name" value="RECQ-MEDIATED GENOME INSTABILITY PROTEIN 1"/>
    <property type="match status" value="1"/>
</dbReference>
<dbReference type="GO" id="GO:0031422">
    <property type="term" value="C:RecQ family helicase-topoisomerase III complex"/>
    <property type="evidence" value="ECO:0007669"/>
    <property type="project" value="TreeGrafter"/>
</dbReference>
<feature type="non-terminal residue" evidence="5">
    <location>
        <position position="170"/>
    </location>
</feature>
<dbReference type="Gene3D" id="2.40.50.770">
    <property type="entry name" value="RecQ-mediated genome instability protein Rmi1, C-terminal domain"/>
    <property type="match status" value="1"/>
</dbReference>
<sequence>MSVPYQLVQWVQRSYPRPQVHPGWLEQCYEYILENLKLDPSTDLQNIIHNVEAQFLQSDLQDSTVPGTGLPPDIFTYDGMRLQGPILVQISAITDIGQSAFSLQNVRQTRLDRADLAGLGQEGDEDEGPIPRYPRSMLRFQLSDGNLSIKAVEYRKLPQLELGETPLGYK</sequence>
<keyword evidence="6" id="KW-1185">Reference proteome</keyword>
<dbReference type="GO" id="GO:0000724">
    <property type="term" value="P:double-strand break repair via homologous recombination"/>
    <property type="evidence" value="ECO:0007669"/>
    <property type="project" value="TreeGrafter"/>
</dbReference>
<dbReference type="InterPro" id="IPR042470">
    <property type="entry name" value="RMI1_N_C_sf"/>
</dbReference>
<feature type="domain" description="RecQ mediated genome instability protein 1 OB-fold" evidence="3">
    <location>
        <begin position="71"/>
        <end position="170"/>
    </location>
</feature>
<dbReference type="GO" id="GO:0000712">
    <property type="term" value="P:resolution of meiotic recombination intermediates"/>
    <property type="evidence" value="ECO:0007669"/>
    <property type="project" value="TreeGrafter"/>
</dbReference>
<dbReference type="SMART" id="SM01161">
    <property type="entry name" value="DUF1767"/>
    <property type="match status" value="1"/>
</dbReference>
<organism evidence="5 6">
    <name type="scientific">Gloeophyllum trabeum (strain ATCC 11539 / FP-39264 / Madison 617)</name>
    <name type="common">Brown rot fungus</name>
    <dbReference type="NCBI Taxonomy" id="670483"/>
    <lineage>
        <taxon>Eukaryota</taxon>
        <taxon>Fungi</taxon>
        <taxon>Dikarya</taxon>
        <taxon>Basidiomycota</taxon>
        <taxon>Agaricomycotina</taxon>
        <taxon>Agaricomycetes</taxon>
        <taxon>Gloeophyllales</taxon>
        <taxon>Gloeophyllaceae</taxon>
        <taxon>Gloeophyllum</taxon>
    </lineage>
</organism>
<evidence type="ECO:0000256" key="1">
    <source>
        <dbReference type="ARBA" id="ARBA00006395"/>
    </source>
</evidence>